<dbReference type="Gene3D" id="3.40.50.2300">
    <property type="match status" value="1"/>
</dbReference>
<protein>
    <submittedName>
        <fullName evidence="6">Response regulator transcription factor</fullName>
    </submittedName>
</protein>
<dbReference type="InterPro" id="IPR011006">
    <property type="entry name" value="CheY-like_superfamily"/>
</dbReference>
<dbReference type="InterPro" id="IPR000792">
    <property type="entry name" value="Tscrpt_reg_LuxR_C"/>
</dbReference>
<dbReference type="InterPro" id="IPR001789">
    <property type="entry name" value="Sig_transdc_resp-reg_receiver"/>
</dbReference>
<feature type="domain" description="HTH luxR-type" evidence="4">
    <location>
        <begin position="148"/>
        <end position="213"/>
    </location>
</feature>
<proteinExistence type="predicted"/>
<dbReference type="SMART" id="SM00448">
    <property type="entry name" value="REC"/>
    <property type="match status" value="1"/>
</dbReference>
<organism evidence="6 7">
    <name type="scientific">Fluctibacter halophilus</name>
    <dbReference type="NCBI Taxonomy" id="226011"/>
    <lineage>
        <taxon>Bacteria</taxon>
        <taxon>Pseudomonadati</taxon>
        <taxon>Pseudomonadota</taxon>
        <taxon>Gammaproteobacteria</taxon>
        <taxon>Alteromonadales</taxon>
        <taxon>Alteromonadaceae</taxon>
        <taxon>Fluctibacter</taxon>
    </lineage>
</organism>
<evidence type="ECO:0000259" key="5">
    <source>
        <dbReference type="PROSITE" id="PS50110"/>
    </source>
</evidence>
<dbReference type="PROSITE" id="PS50043">
    <property type="entry name" value="HTH_LUXR_2"/>
    <property type="match status" value="1"/>
</dbReference>
<evidence type="ECO:0000313" key="7">
    <source>
        <dbReference type="Proteomes" id="UP001520878"/>
    </source>
</evidence>
<name>A0ABS8G6D8_9ALTE</name>
<feature type="modified residue" description="4-aspartylphosphate" evidence="3">
    <location>
        <position position="58"/>
    </location>
</feature>
<dbReference type="PROSITE" id="PS50110">
    <property type="entry name" value="RESPONSE_REGULATORY"/>
    <property type="match status" value="1"/>
</dbReference>
<reference evidence="6 7" key="1">
    <citation type="submission" date="2021-10" db="EMBL/GenBank/DDBJ databases">
        <title>Draft genome of Aestuariibacter halophilus JC2043.</title>
        <authorList>
            <person name="Emsley S.A."/>
            <person name="Pfannmuller K.M."/>
            <person name="Ushijima B."/>
            <person name="Saw J.H."/>
            <person name="Videau P."/>
        </authorList>
    </citation>
    <scope>NUCLEOTIDE SEQUENCE [LARGE SCALE GENOMIC DNA]</scope>
    <source>
        <strain evidence="6 7">JC2043</strain>
    </source>
</reference>
<keyword evidence="7" id="KW-1185">Reference proteome</keyword>
<comment type="caution">
    <text evidence="6">The sequence shown here is derived from an EMBL/GenBank/DDBJ whole genome shotgun (WGS) entry which is preliminary data.</text>
</comment>
<dbReference type="InterPro" id="IPR058245">
    <property type="entry name" value="NreC/VraR/RcsB-like_REC"/>
</dbReference>
<dbReference type="RefSeq" id="WP_229158658.1">
    <property type="nucleotide sequence ID" value="NZ_JAJEWP010000001.1"/>
</dbReference>
<dbReference type="SUPFAM" id="SSF46894">
    <property type="entry name" value="C-terminal effector domain of the bipartite response regulators"/>
    <property type="match status" value="1"/>
</dbReference>
<dbReference type="InterPro" id="IPR051015">
    <property type="entry name" value="EvgA-like"/>
</dbReference>
<gene>
    <name evidence="6" type="ORF">LJ739_07360</name>
</gene>
<dbReference type="PANTHER" id="PTHR45566">
    <property type="entry name" value="HTH-TYPE TRANSCRIPTIONAL REGULATOR YHJB-RELATED"/>
    <property type="match status" value="1"/>
</dbReference>
<dbReference type="PROSITE" id="PS00622">
    <property type="entry name" value="HTH_LUXR_1"/>
    <property type="match status" value="1"/>
</dbReference>
<evidence type="ECO:0000256" key="1">
    <source>
        <dbReference type="ARBA" id="ARBA00022553"/>
    </source>
</evidence>
<dbReference type="Pfam" id="PF00196">
    <property type="entry name" value="GerE"/>
    <property type="match status" value="1"/>
</dbReference>
<feature type="domain" description="Response regulatory" evidence="5">
    <location>
        <begin position="7"/>
        <end position="123"/>
    </location>
</feature>
<dbReference type="CDD" id="cd06170">
    <property type="entry name" value="LuxR_C_like"/>
    <property type="match status" value="1"/>
</dbReference>
<dbReference type="PRINTS" id="PR00038">
    <property type="entry name" value="HTHLUXR"/>
</dbReference>
<keyword evidence="1 3" id="KW-0597">Phosphoprotein</keyword>
<dbReference type="SUPFAM" id="SSF52172">
    <property type="entry name" value="CheY-like"/>
    <property type="match status" value="1"/>
</dbReference>
<dbReference type="CDD" id="cd17535">
    <property type="entry name" value="REC_NarL-like"/>
    <property type="match status" value="1"/>
</dbReference>
<accession>A0ABS8G6D8</accession>
<evidence type="ECO:0000313" key="6">
    <source>
        <dbReference type="EMBL" id="MCC2616054.1"/>
    </source>
</evidence>
<dbReference type="Pfam" id="PF00072">
    <property type="entry name" value="Response_reg"/>
    <property type="match status" value="1"/>
</dbReference>
<keyword evidence="2" id="KW-0238">DNA-binding</keyword>
<dbReference type="EMBL" id="JAJEWP010000001">
    <property type="protein sequence ID" value="MCC2616054.1"/>
    <property type="molecule type" value="Genomic_DNA"/>
</dbReference>
<dbReference type="Proteomes" id="UP001520878">
    <property type="component" value="Unassembled WGS sequence"/>
</dbReference>
<dbReference type="SMART" id="SM00421">
    <property type="entry name" value="HTH_LUXR"/>
    <property type="match status" value="1"/>
</dbReference>
<sequence>MTTASVRAIVADDHPLFRIALKQAVGQVITAEIAESCSLQDTIALLAQHPDVELIFLDLNMPGNDGLVGLTTLRNAYPDVLVVIVSAEERPQLIHRAIALGASGYIPKSTPLPAIAAAVEQVLDGEQWVPADMDMTSVDDNEQQRADFARKLAQLTPHQFTVLKMMADGLLNKQIAYELGVKETTIKQHGSAILRKLNVINRTQAGVLFKQAMGADANEPS</sequence>
<evidence type="ECO:0000256" key="2">
    <source>
        <dbReference type="ARBA" id="ARBA00023125"/>
    </source>
</evidence>
<evidence type="ECO:0000259" key="4">
    <source>
        <dbReference type="PROSITE" id="PS50043"/>
    </source>
</evidence>
<dbReference type="PANTHER" id="PTHR45566:SF1">
    <property type="entry name" value="HTH-TYPE TRANSCRIPTIONAL REGULATOR YHJB-RELATED"/>
    <property type="match status" value="1"/>
</dbReference>
<dbReference type="InterPro" id="IPR016032">
    <property type="entry name" value="Sig_transdc_resp-reg_C-effctor"/>
</dbReference>
<evidence type="ECO:0000256" key="3">
    <source>
        <dbReference type="PROSITE-ProRule" id="PRU00169"/>
    </source>
</evidence>